<evidence type="ECO:0000313" key="3">
    <source>
        <dbReference type="Proteomes" id="UP000248168"/>
    </source>
</evidence>
<feature type="transmembrane region" description="Helical" evidence="1">
    <location>
        <begin position="18"/>
        <end position="36"/>
    </location>
</feature>
<keyword evidence="3" id="KW-1185">Reference proteome</keyword>
<accession>A0A330L1B3</accession>
<protein>
    <submittedName>
        <fullName evidence="2">Uncharacterized protein</fullName>
    </submittedName>
</protein>
<dbReference type="Proteomes" id="UP000248168">
    <property type="component" value="Unassembled WGS sequence"/>
</dbReference>
<evidence type="ECO:0000256" key="1">
    <source>
        <dbReference type="SAM" id="Phobius"/>
    </source>
</evidence>
<gene>
    <name evidence="2" type="ORF">NITLEN_10647</name>
</gene>
<name>A0A330L1B3_9BACT</name>
<dbReference type="AlphaFoldDB" id="A0A330L1B3"/>
<sequence length="60" mass="6217">MITSSGSTLPGGFFLGRMAYLTGLGLGLLSNVVGLLRSCVEYQDVLVFHSAGSRGADPNI</sequence>
<organism evidence="2 3">
    <name type="scientific">Nitrospira lenta</name>
    <dbReference type="NCBI Taxonomy" id="1436998"/>
    <lineage>
        <taxon>Bacteria</taxon>
        <taxon>Pseudomonadati</taxon>
        <taxon>Nitrospirota</taxon>
        <taxon>Nitrospiria</taxon>
        <taxon>Nitrospirales</taxon>
        <taxon>Nitrospiraceae</taxon>
        <taxon>Nitrospira</taxon>
    </lineage>
</organism>
<keyword evidence="1" id="KW-0812">Transmembrane</keyword>
<proteinExistence type="predicted"/>
<reference evidence="3" key="1">
    <citation type="submission" date="2018-04" db="EMBL/GenBank/DDBJ databases">
        <authorList>
            <person name="Lucker S."/>
            <person name="Sakoula D."/>
        </authorList>
    </citation>
    <scope>NUCLEOTIDE SEQUENCE [LARGE SCALE GENOMIC DNA]</scope>
</reference>
<dbReference type="EMBL" id="OUNR01000001">
    <property type="protein sequence ID" value="SPP63561.1"/>
    <property type="molecule type" value="Genomic_DNA"/>
</dbReference>
<keyword evidence="1" id="KW-1133">Transmembrane helix</keyword>
<evidence type="ECO:0000313" key="2">
    <source>
        <dbReference type="EMBL" id="SPP63561.1"/>
    </source>
</evidence>
<dbReference type="InParanoid" id="A0A330L1B3"/>
<keyword evidence="1" id="KW-0472">Membrane</keyword>